<protein>
    <recommendedName>
        <fullName evidence="4">Cytochrome c domain-containing protein</fullName>
    </recommendedName>
</protein>
<reference evidence="2 3" key="1">
    <citation type="submission" date="2020-08" db="EMBL/GenBank/DDBJ databases">
        <title>Genomic Encyclopedia of Type Strains, Phase IV (KMG-IV): sequencing the most valuable type-strain genomes for metagenomic binning, comparative biology and taxonomic classification.</title>
        <authorList>
            <person name="Goeker M."/>
        </authorList>
    </citation>
    <scope>NUCLEOTIDE SEQUENCE [LARGE SCALE GENOMIC DNA]</scope>
    <source>
        <strain evidence="2 3">DSM 23562</strain>
    </source>
</reference>
<dbReference type="GO" id="GO:0009055">
    <property type="term" value="F:electron transfer activity"/>
    <property type="evidence" value="ECO:0007669"/>
    <property type="project" value="InterPro"/>
</dbReference>
<evidence type="ECO:0000313" key="2">
    <source>
        <dbReference type="EMBL" id="MBB6051005.1"/>
    </source>
</evidence>
<comment type="caution">
    <text evidence="2">The sequence shown here is derived from an EMBL/GenBank/DDBJ whole genome shotgun (WGS) entry which is preliminary data.</text>
</comment>
<accession>A0A7W9SQK6</accession>
<dbReference type="Gene3D" id="1.10.760.10">
    <property type="entry name" value="Cytochrome c-like domain"/>
    <property type="match status" value="1"/>
</dbReference>
<evidence type="ECO:0008006" key="4">
    <source>
        <dbReference type="Google" id="ProtNLM"/>
    </source>
</evidence>
<dbReference type="GO" id="GO:0020037">
    <property type="term" value="F:heme binding"/>
    <property type="evidence" value="ECO:0007669"/>
    <property type="project" value="InterPro"/>
</dbReference>
<keyword evidence="1" id="KW-0732">Signal</keyword>
<keyword evidence="3" id="KW-1185">Reference proteome</keyword>
<sequence length="721" mass="76499">MKRTSGLILALTAALAPMALAQNPRIAALYPAGAQAGKTVEIAIRGGGLAGAKRVVVNGAAGVKAELMGSGAAVDDTIRPLFNAKCVTCHEARSPDNRTMSPEQWAATVDRMITARGADIKKDDRDKVVSWLQARARAGQVTAKLTVAADAPPGLREVRLITEQGVSSPFLFEVSGLPEQLALPNASLNVTLPAVINGALTQSAQRDRFVFSAKKGEGLTFNLKAYRINEQCPMFFNPVLYLYDSKGKELTKSLGKLEIDPIVEWICPADGEYTLLVRDLLWKGNPASIYRLAMGNLPTDTTLPNLVARPGSNISALMGNVPVEARVARDAAGVTMVPTMLGDTPVLVRDLPDGGGPVDAVELATAVSLPAMFSGRLTGENQVDRFRVRALKPGMGLELYTKRLGSPLRPRVTIKDAKDAVVQTRVMDGDDELRMPGCFPKEGEYVVEVRDSAATTGAYCWETIGAGIPDFSLTVTPDGANLAPGRRAALLVRATRREALQEPIVLTLKGLPEGVKAEVGVIPPDDDKALILITVDDKAALGGGTITVEGTTQLTDSQGNVKTLKRQARPIELYRTQNNNVRPIERSAAFIGVAREEPPFGLSVLGVESLDLGPGKTATVTIKISRPTNGRSDVVISPLGLPPGITINQGAIYVPGNKDEVSFTLRGTDGSRYLGTRDPKLPPLKLVFVGTTGGRNADAPTDSTAPITITAPREGGIKIGR</sequence>
<name>A0A7W9SQK6_ARMRO</name>
<evidence type="ECO:0000256" key="1">
    <source>
        <dbReference type="SAM" id="SignalP"/>
    </source>
</evidence>
<evidence type="ECO:0000313" key="3">
    <source>
        <dbReference type="Proteomes" id="UP000520814"/>
    </source>
</evidence>
<dbReference type="InterPro" id="IPR036909">
    <property type="entry name" value="Cyt_c-like_dom_sf"/>
</dbReference>
<dbReference type="Gene3D" id="2.60.120.380">
    <property type="match status" value="1"/>
</dbReference>
<dbReference type="EMBL" id="JACHGW010000002">
    <property type="protein sequence ID" value="MBB6051005.1"/>
    <property type="molecule type" value="Genomic_DNA"/>
</dbReference>
<feature type="chain" id="PRO_5030709181" description="Cytochrome c domain-containing protein" evidence="1">
    <location>
        <begin position="22"/>
        <end position="721"/>
    </location>
</feature>
<feature type="signal peptide" evidence="1">
    <location>
        <begin position="1"/>
        <end position="21"/>
    </location>
</feature>
<dbReference type="RefSeq" id="WP_184197004.1">
    <property type="nucleotide sequence ID" value="NZ_JACHGW010000002.1"/>
</dbReference>
<gene>
    <name evidence="2" type="ORF">HNQ39_002796</name>
</gene>
<dbReference type="SUPFAM" id="SSF46626">
    <property type="entry name" value="Cytochrome c"/>
    <property type="match status" value="1"/>
</dbReference>
<proteinExistence type="predicted"/>
<dbReference type="Proteomes" id="UP000520814">
    <property type="component" value="Unassembled WGS sequence"/>
</dbReference>
<organism evidence="2 3">
    <name type="scientific">Armatimonas rosea</name>
    <dbReference type="NCBI Taxonomy" id="685828"/>
    <lineage>
        <taxon>Bacteria</taxon>
        <taxon>Bacillati</taxon>
        <taxon>Armatimonadota</taxon>
        <taxon>Armatimonadia</taxon>
        <taxon>Armatimonadales</taxon>
        <taxon>Armatimonadaceae</taxon>
        <taxon>Armatimonas</taxon>
    </lineage>
</organism>
<dbReference type="AlphaFoldDB" id="A0A7W9SQK6"/>